<proteinExistence type="predicted"/>
<evidence type="ECO:0000256" key="2">
    <source>
        <dbReference type="SAM" id="Phobius"/>
    </source>
</evidence>
<gene>
    <name evidence="3" type="ORF">GCM10010384_39910</name>
</gene>
<evidence type="ECO:0000256" key="1">
    <source>
        <dbReference type="SAM" id="MobiDB-lite"/>
    </source>
</evidence>
<dbReference type="Proteomes" id="UP000653308">
    <property type="component" value="Unassembled WGS sequence"/>
</dbReference>
<keyword evidence="2" id="KW-1133">Transmembrane helix</keyword>
<feature type="compositionally biased region" description="Basic residues" evidence="1">
    <location>
        <begin position="74"/>
        <end position="83"/>
    </location>
</feature>
<feature type="transmembrane region" description="Helical" evidence="2">
    <location>
        <begin position="23"/>
        <end position="44"/>
    </location>
</feature>
<organism evidence="3 4">
    <name type="scientific">Streptomyces djakartensis</name>
    <dbReference type="NCBI Taxonomy" id="68193"/>
    <lineage>
        <taxon>Bacteria</taxon>
        <taxon>Bacillati</taxon>
        <taxon>Actinomycetota</taxon>
        <taxon>Actinomycetes</taxon>
        <taxon>Kitasatosporales</taxon>
        <taxon>Streptomycetaceae</taxon>
        <taxon>Streptomyces</taxon>
    </lineage>
</organism>
<keyword evidence="4" id="KW-1185">Reference proteome</keyword>
<reference evidence="4" key="1">
    <citation type="journal article" date="2019" name="Int. J. Syst. Evol. Microbiol.">
        <title>The Global Catalogue of Microorganisms (GCM) 10K type strain sequencing project: providing services to taxonomists for standard genome sequencing and annotation.</title>
        <authorList>
            <consortium name="The Broad Institute Genomics Platform"/>
            <consortium name="The Broad Institute Genome Sequencing Center for Infectious Disease"/>
            <person name="Wu L."/>
            <person name="Ma J."/>
        </authorList>
    </citation>
    <scope>NUCLEOTIDE SEQUENCE [LARGE SCALE GENOMIC DNA]</scope>
    <source>
        <strain evidence="4">JCM 4957</strain>
    </source>
</reference>
<feature type="region of interest" description="Disordered" evidence="1">
    <location>
        <begin position="71"/>
        <end position="99"/>
    </location>
</feature>
<comment type="caution">
    <text evidence="3">The sequence shown here is derived from an EMBL/GenBank/DDBJ whole genome shotgun (WGS) entry which is preliminary data.</text>
</comment>
<accession>A0ABQ2ZXE6</accession>
<sequence length="99" mass="10264">MAAHGRRRDCGVMKSAGGTVRRLLAISGGETILVIVIGAALGVLVTLPPLAGMACGLSQATSSDVGLHLSTRYRPGRRRRHRQGPAGAGGVRDTAMAYR</sequence>
<name>A0ABQ2ZXE6_9ACTN</name>
<keyword evidence="2" id="KW-0472">Membrane</keyword>
<dbReference type="EMBL" id="BMWE01000011">
    <property type="protein sequence ID" value="GGY28963.1"/>
    <property type="molecule type" value="Genomic_DNA"/>
</dbReference>
<evidence type="ECO:0000313" key="3">
    <source>
        <dbReference type="EMBL" id="GGY28963.1"/>
    </source>
</evidence>
<evidence type="ECO:0000313" key="4">
    <source>
        <dbReference type="Proteomes" id="UP000653308"/>
    </source>
</evidence>
<protein>
    <submittedName>
        <fullName evidence="3">Uncharacterized protein</fullName>
    </submittedName>
</protein>
<keyword evidence="2" id="KW-0812">Transmembrane</keyword>